<dbReference type="Gene3D" id="1.25.40.340">
    <property type="match status" value="1"/>
</dbReference>
<dbReference type="InterPro" id="IPR036117">
    <property type="entry name" value="DhaL_dom_sf"/>
</dbReference>
<dbReference type="InterPro" id="IPR033470">
    <property type="entry name" value="FakA-like_C"/>
</dbReference>
<dbReference type="SUPFAM" id="SSF101473">
    <property type="entry name" value="DhaL-like"/>
    <property type="match status" value="1"/>
</dbReference>
<organism evidence="2 3">
    <name type="scientific">Candidatus Scatosoma pullistercoris</name>
    <dbReference type="NCBI Taxonomy" id="2840934"/>
    <lineage>
        <taxon>Bacteria</taxon>
        <taxon>Bacillati</taxon>
        <taxon>Bacillota</taxon>
        <taxon>Clostridia</taxon>
        <taxon>Candidatus Scatosoma</taxon>
    </lineage>
</organism>
<dbReference type="InterPro" id="IPR019986">
    <property type="entry name" value="YloV-like"/>
</dbReference>
<evidence type="ECO:0000313" key="3">
    <source>
        <dbReference type="Proteomes" id="UP000824081"/>
    </source>
</evidence>
<sequence>MQKTINSTEFRKMITIGARLLENNRAKVDALNVFPVPDGDTGTNMSLTMQSAVKELSACPSNAFMEVCDSVSKGALKGARGNSGVILSQILRGICSVLRECGKEFDTRTFAKAMEAGTKVAYGAVSVPKEGTILTVVRMMSESAPKIASKKKNFEDFFADVIAEGDKALAKTPELLPVLKKAGVVDSGGVGLMTIMRGFLAALTGEDVGADVQTQAEDKPQAEFGDNSDIINLDLGEIQFAYCTEFFIINLKKSTTLSDIDRLRERLMRLGDSVICIGDLEMVKVHVHTNMPGVALTYALELGELDRPKIENMLEQNRQLRAKREAEKKEMGMLSICAGQGLADIFKDLFVDRVIEGGQTMNPSASDIATAAQKINAENIFVFPNNKNIILAAEQARALVENRVIHVIPTKNVPQGFAAALEFNPEASVEENKTNMIHALDNVKAGQVTYAVRDTSMNGFSIKQGDIIGLDDKKILAKSSSVEETVLKLIAHMKEDSHQVITLYYGEDVKEEEAAAICQTIAEKYPDCDVDYHSGGQPVYYYMISLE</sequence>
<dbReference type="GO" id="GO:0006071">
    <property type="term" value="P:glycerol metabolic process"/>
    <property type="evidence" value="ECO:0007669"/>
    <property type="project" value="InterPro"/>
</dbReference>
<dbReference type="AlphaFoldDB" id="A0A9D1MG57"/>
<name>A0A9D1MG57_9FIRM</name>
<dbReference type="Pfam" id="PF13684">
    <property type="entry name" value="FakA-like_C"/>
    <property type="match status" value="1"/>
</dbReference>
<dbReference type="InterPro" id="IPR050270">
    <property type="entry name" value="DegV_domain_contain"/>
</dbReference>
<accession>A0A9D1MG57</accession>
<dbReference type="EMBL" id="DVMZ01000147">
    <property type="protein sequence ID" value="HIU59565.1"/>
    <property type="molecule type" value="Genomic_DNA"/>
</dbReference>
<evidence type="ECO:0000313" key="2">
    <source>
        <dbReference type="EMBL" id="HIU59565.1"/>
    </source>
</evidence>
<gene>
    <name evidence="2" type="ORF">IAC57_05610</name>
</gene>
<dbReference type="PROSITE" id="PS51480">
    <property type="entry name" value="DHAL"/>
    <property type="match status" value="1"/>
</dbReference>
<dbReference type="Pfam" id="PF02734">
    <property type="entry name" value="Dak2"/>
    <property type="match status" value="1"/>
</dbReference>
<dbReference type="PANTHER" id="PTHR33434">
    <property type="entry name" value="DEGV DOMAIN-CONTAINING PROTEIN DR_1986-RELATED"/>
    <property type="match status" value="1"/>
</dbReference>
<evidence type="ECO:0000259" key="1">
    <source>
        <dbReference type="PROSITE" id="PS51480"/>
    </source>
</evidence>
<comment type="caution">
    <text evidence="2">The sequence shown here is derived from an EMBL/GenBank/DDBJ whole genome shotgun (WGS) entry which is preliminary data.</text>
</comment>
<dbReference type="InterPro" id="IPR048394">
    <property type="entry name" value="FakA-like_M"/>
</dbReference>
<reference evidence="2" key="2">
    <citation type="journal article" date="2021" name="PeerJ">
        <title>Extensive microbial diversity within the chicken gut microbiome revealed by metagenomics and culture.</title>
        <authorList>
            <person name="Gilroy R."/>
            <person name="Ravi A."/>
            <person name="Getino M."/>
            <person name="Pursley I."/>
            <person name="Horton D.L."/>
            <person name="Alikhan N.F."/>
            <person name="Baker D."/>
            <person name="Gharbi K."/>
            <person name="Hall N."/>
            <person name="Watson M."/>
            <person name="Adriaenssens E.M."/>
            <person name="Foster-Nyarko E."/>
            <person name="Jarju S."/>
            <person name="Secka A."/>
            <person name="Antonio M."/>
            <person name="Oren A."/>
            <person name="Chaudhuri R.R."/>
            <person name="La Ragione R."/>
            <person name="Hildebrand F."/>
            <person name="Pallen M.J."/>
        </authorList>
    </citation>
    <scope>NUCLEOTIDE SEQUENCE</scope>
    <source>
        <strain evidence="2">11687</strain>
    </source>
</reference>
<proteinExistence type="predicted"/>
<dbReference type="SMART" id="SM01120">
    <property type="entry name" value="Dak2"/>
    <property type="match status" value="1"/>
</dbReference>
<protein>
    <submittedName>
        <fullName evidence="2">DAK2 domain-containing protein</fullName>
    </submittedName>
</protein>
<dbReference type="NCBIfam" id="TIGR03599">
    <property type="entry name" value="YloV"/>
    <property type="match status" value="1"/>
</dbReference>
<dbReference type="Pfam" id="PF21645">
    <property type="entry name" value="FakA-like_M"/>
    <property type="match status" value="1"/>
</dbReference>
<feature type="domain" description="DhaL" evidence="1">
    <location>
        <begin position="8"/>
        <end position="201"/>
    </location>
</feature>
<dbReference type="InterPro" id="IPR004007">
    <property type="entry name" value="DhaL_dom"/>
</dbReference>
<reference evidence="2" key="1">
    <citation type="submission" date="2020-10" db="EMBL/GenBank/DDBJ databases">
        <authorList>
            <person name="Gilroy R."/>
        </authorList>
    </citation>
    <scope>NUCLEOTIDE SEQUENCE</scope>
    <source>
        <strain evidence="2">11687</strain>
    </source>
</reference>
<dbReference type="GO" id="GO:0004371">
    <property type="term" value="F:glycerone kinase activity"/>
    <property type="evidence" value="ECO:0007669"/>
    <property type="project" value="InterPro"/>
</dbReference>
<dbReference type="Proteomes" id="UP000824081">
    <property type="component" value="Unassembled WGS sequence"/>
</dbReference>
<dbReference type="PANTHER" id="PTHR33434:SF4">
    <property type="entry name" value="PHOSPHATASE PROTEIN"/>
    <property type="match status" value="1"/>
</dbReference>
<dbReference type="SMART" id="SM01121">
    <property type="entry name" value="Dak1_2"/>
    <property type="match status" value="1"/>
</dbReference>